<keyword evidence="3" id="KW-1185">Reference proteome</keyword>
<sequence>MNQLTLQDVLDRGLTMRTLNRWIAHGHLQPGRHGHGKPREWPQQELQIAALMIRLTEGGLTTGVAAIIARAHIADGGRPLIKLAHGLVIAIDTDLLKETA</sequence>
<protein>
    <recommendedName>
        <fullName evidence="1">HTH merR-type domain-containing protein</fullName>
    </recommendedName>
</protein>
<dbReference type="EMBL" id="JABWGO010000012">
    <property type="protein sequence ID" value="NUW45579.1"/>
    <property type="molecule type" value="Genomic_DNA"/>
</dbReference>
<feature type="domain" description="HTH merR-type" evidence="1">
    <location>
        <begin position="13"/>
        <end position="68"/>
    </location>
</feature>
<dbReference type="GO" id="GO:0003677">
    <property type="term" value="F:DNA binding"/>
    <property type="evidence" value="ECO:0007669"/>
    <property type="project" value="InterPro"/>
</dbReference>
<dbReference type="Proteomes" id="UP000546126">
    <property type="component" value="Unassembled WGS sequence"/>
</dbReference>
<evidence type="ECO:0000313" key="3">
    <source>
        <dbReference type="Proteomes" id="UP000546126"/>
    </source>
</evidence>
<dbReference type="InterPro" id="IPR000551">
    <property type="entry name" value="MerR-type_HTH_dom"/>
</dbReference>
<dbReference type="RefSeq" id="WP_175605037.1">
    <property type="nucleotide sequence ID" value="NZ_JABWGO010000012.1"/>
</dbReference>
<reference evidence="2 3" key="1">
    <citation type="submission" date="2020-06" db="EMBL/GenBank/DDBJ databases">
        <authorList>
            <person name="Chanama M."/>
        </authorList>
    </citation>
    <scope>NUCLEOTIDE SEQUENCE [LARGE SCALE GENOMIC DNA]</scope>
    <source>
        <strain evidence="2 3">TBRC6557</strain>
    </source>
</reference>
<dbReference type="Pfam" id="PF13411">
    <property type="entry name" value="MerR_1"/>
    <property type="match status" value="1"/>
</dbReference>
<evidence type="ECO:0000313" key="2">
    <source>
        <dbReference type="EMBL" id="NUW45579.1"/>
    </source>
</evidence>
<comment type="caution">
    <text evidence="2">The sequence shown here is derived from an EMBL/GenBank/DDBJ whole genome shotgun (WGS) entry which is preliminary data.</text>
</comment>
<name>A0A7Y6IYX3_9ACTN</name>
<dbReference type="AlphaFoldDB" id="A0A7Y6IYX3"/>
<evidence type="ECO:0000259" key="1">
    <source>
        <dbReference type="Pfam" id="PF13411"/>
    </source>
</evidence>
<dbReference type="GO" id="GO:0006355">
    <property type="term" value="P:regulation of DNA-templated transcription"/>
    <property type="evidence" value="ECO:0007669"/>
    <property type="project" value="InterPro"/>
</dbReference>
<accession>A0A7Y6IYX3</accession>
<gene>
    <name evidence="2" type="ORF">HT134_36510</name>
</gene>
<organism evidence="2 3">
    <name type="scientific">Nonomuraea rhodomycinica</name>
    <dbReference type="NCBI Taxonomy" id="1712872"/>
    <lineage>
        <taxon>Bacteria</taxon>
        <taxon>Bacillati</taxon>
        <taxon>Actinomycetota</taxon>
        <taxon>Actinomycetes</taxon>
        <taxon>Streptosporangiales</taxon>
        <taxon>Streptosporangiaceae</taxon>
        <taxon>Nonomuraea</taxon>
    </lineage>
</organism>
<proteinExistence type="predicted"/>